<protein>
    <recommendedName>
        <fullName evidence="7 8">Glutamate racemase</fullName>
        <ecNumber evidence="2 8">5.1.1.3</ecNumber>
    </recommendedName>
</protein>
<dbReference type="GO" id="GO:0009252">
    <property type="term" value="P:peptidoglycan biosynthetic process"/>
    <property type="evidence" value="ECO:0007669"/>
    <property type="project" value="UniProtKB-UniRule"/>
</dbReference>
<dbReference type="STRING" id="1326.BU200_07740"/>
<keyword evidence="5 8" id="KW-0413">Isomerase</keyword>
<evidence type="ECO:0000256" key="5">
    <source>
        <dbReference type="ARBA" id="ARBA00023235"/>
    </source>
</evidence>
<dbReference type="KEGG" id="saco:SAME_02030"/>
<organism evidence="9 10">
    <name type="scientific">Streptococcus acidominimus</name>
    <dbReference type="NCBI Taxonomy" id="1326"/>
    <lineage>
        <taxon>Bacteria</taxon>
        <taxon>Bacillati</taxon>
        <taxon>Bacillota</taxon>
        <taxon>Bacilli</taxon>
        <taxon>Lactobacillales</taxon>
        <taxon>Streptococcaceae</taxon>
        <taxon>Streptococcus</taxon>
    </lineage>
</organism>
<dbReference type="PROSITE" id="PS00924">
    <property type="entry name" value="ASP_GLU_RACEMASE_2"/>
    <property type="match status" value="1"/>
</dbReference>
<feature type="binding site" evidence="8">
    <location>
        <begin position="184"/>
        <end position="185"/>
    </location>
    <ligand>
        <name>substrate</name>
    </ligand>
</feature>
<keyword evidence="6 8" id="KW-0961">Cell wall biogenesis/degradation</keyword>
<dbReference type="SUPFAM" id="SSF53681">
    <property type="entry name" value="Aspartate/glutamate racemase"/>
    <property type="match status" value="2"/>
</dbReference>
<evidence type="ECO:0000256" key="2">
    <source>
        <dbReference type="ARBA" id="ARBA00013090"/>
    </source>
</evidence>
<dbReference type="PANTHER" id="PTHR21198:SF2">
    <property type="entry name" value="GLUTAMATE RACEMASE"/>
    <property type="match status" value="1"/>
</dbReference>
<sequence length="271" mass="29897">MDNRPIGFLDSGVGGLTVVKELMRQLPHEEIVYIGDSARAPYGPRPADQIREYTWELVNFLLTKNVKMIVFACNTATAVAWEEVKAALDIPVIGVILPGSSAAIKATHHKKIGVIATPMTVTSDIYRKKVESLDPSVRVTSLACPRFVPLVESNETGSSLAKKVVYETLTPLKGRVDTLVLGCTHYPLLRPIIQNVMGPDVKLIDSGAETVRDISVLLNYFEINRSRELNHKQDVFYTTAGVASFQTIAENWLHQSISVEHVSLKEALSDE</sequence>
<dbReference type="InterPro" id="IPR015942">
    <property type="entry name" value="Asp/Glu/hydantoin_racemase"/>
</dbReference>
<dbReference type="Gene3D" id="3.40.50.1860">
    <property type="match status" value="2"/>
</dbReference>
<reference evidence="9 10" key="1">
    <citation type="submission" date="2017-06" db="EMBL/GenBank/DDBJ databases">
        <authorList>
            <consortium name="Pathogen Informatics"/>
        </authorList>
    </citation>
    <scope>NUCLEOTIDE SEQUENCE [LARGE SCALE GENOMIC DNA]</scope>
    <source>
        <strain evidence="9 10">NCTC11291</strain>
    </source>
</reference>
<evidence type="ECO:0000313" key="9">
    <source>
        <dbReference type="EMBL" id="SNV45512.1"/>
    </source>
</evidence>
<comment type="catalytic activity">
    <reaction evidence="1 8">
        <text>L-glutamate = D-glutamate</text>
        <dbReference type="Rhea" id="RHEA:12813"/>
        <dbReference type="ChEBI" id="CHEBI:29985"/>
        <dbReference type="ChEBI" id="CHEBI:29986"/>
        <dbReference type="EC" id="5.1.1.3"/>
    </reaction>
</comment>
<dbReference type="GO" id="GO:0071555">
    <property type="term" value="P:cell wall organization"/>
    <property type="evidence" value="ECO:0007669"/>
    <property type="project" value="UniProtKB-KW"/>
</dbReference>
<dbReference type="GO" id="GO:0008881">
    <property type="term" value="F:glutamate racemase activity"/>
    <property type="evidence" value="ECO:0007669"/>
    <property type="project" value="UniProtKB-UniRule"/>
</dbReference>
<feature type="binding site" evidence="8">
    <location>
        <begin position="74"/>
        <end position="75"/>
    </location>
    <ligand>
        <name>substrate</name>
    </ligand>
</feature>
<dbReference type="UniPathway" id="UPA00219"/>
<dbReference type="RefSeq" id="WP_095123486.1">
    <property type="nucleotide sequence ID" value="NZ_LT906454.1"/>
</dbReference>
<dbReference type="InterPro" id="IPR001920">
    <property type="entry name" value="Asp/Glu_race"/>
</dbReference>
<evidence type="ECO:0000256" key="7">
    <source>
        <dbReference type="ARBA" id="ARBA00070053"/>
    </source>
</evidence>
<dbReference type="NCBIfam" id="NF002035">
    <property type="entry name" value="PRK00865.1-3"/>
    <property type="match status" value="1"/>
</dbReference>
<dbReference type="Proteomes" id="UP000215144">
    <property type="component" value="Chromosome 1"/>
</dbReference>
<dbReference type="GO" id="GO:0008360">
    <property type="term" value="P:regulation of cell shape"/>
    <property type="evidence" value="ECO:0007669"/>
    <property type="project" value="UniProtKB-KW"/>
</dbReference>
<name>A0A239XGL9_STRAI</name>
<dbReference type="InterPro" id="IPR004391">
    <property type="entry name" value="Glu_race"/>
</dbReference>
<evidence type="ECO:0000313" key="10">
    <source>
        <dbReference type="Proteomes" id="UP000215144"/>
    </source>
</evidence>
<keyword evidence="3 8" id="KW-0133">Cell shape</keyword>
<comment type="similarity">
    <text evidence="8">Belongs to the aspartate/glutamate racemases family.</text>
</comment>
<dbReference type="NCBIfam" id="TIGR00067">
    <property type="entry name" value="glut_race"/>
    <property type="match status" value="1"/>
</dbReference>
<evidence type="ECO:0000256" key="8">
    <source>
        <dbReference type="HAMAP-Rule" id="MF_00258"/>
    </source>
</evidence>
<gene>
    <name evidence="8 9" type="primary">murI</name>
    <name evidence="9" type="ORF">SAMEA4504048_02030</name>
</gene>
<comment type="function">
    <text evidence="8">Provides the (R)-glutamate required for cell wall biosynthesis.</text>
</comment>
<evidence type="ECO:0000256" key="3">
    <source>
        <dbReference type="ARBA" id="ARBA00022960"/>
    </source>
</evidence>
<comment type="pathway">
    <text evidence="8">Cell wall biogenesis; peptidoglycan biosynthesis.</text>
</comment>
<dbReference type="EC" id="5.1.1.3" evidence="2 8"/>
<dbReference type="GO" id="GO:0042802">
    <property type="term" value="F:identical protein binding"/>
    <property type="evidence" value="ECO:0007669"/>
    <property type="project" value="UniProtKB-ARBA"/>
</dbReference>
<dbReference type="Pfam" id="PF01177">
    <property type="entry name" value="Asp_Glu_race"/>
    <property type="match status" value="1"/>
</dbReference>
<evidence type="ECO:0000256" key="1">
    <source>
        <dbReference type="ARBA" id="ARBA00001602"/>
    </source>
</evidence>
<feature type="active site" description="Proton donor/acceptor" evidence="8">
    <location>
        <position position="73"/>
    </location>
</feature>
<dbReference type="EMBL" id="LT906454">
    <property type="protein sequence ID" value="SNV45512.1"/>
    <property type="molecule type" value="Genomic_DNA"/>
</dbReference>
<evidence type="ECO:0000256" key="6">
    <source>
        <dbReference type="ARBA" id="ARBA00023316"/>
    </source>
</evidence>
<dbReference type="PANTHER" id="PTHR21198">
    <property type="entry name" value="GLUTAMATE RACEMASE"/>
    <property type="match status" value="1"/>
</dbReference>
<dbReference type="FunFam" id="3.40.50.1860:FF:000002">
    <property type="entry name" value="Glutamate racemase"/>
    <property type="match status" value="1"/>
</dbReference>
<keyword evidence="4 8" id="KW-0573">Peptidoglycan synthesis</keyword>
<evidence type="ECO:0000256" key="4">
    <source>
        <dbReference type="ARBA" id="ARBA00022984"/>
    </source>
</evidence>
<feature type="binding site" evidence="8">
    <location>
        <begin position="42"/>
        <end position="43"/>
    </location>
    <ligand>
        <name>substrate</name>
    </ligand>
</feature>
<dbReference type="AlphaFoldDB" id="A0A239XGL9"/>
<dbReference type="InterPro" id="IPR033134">
    <property type="entry name" value="Asp/Glu_racemase_AS_2"/>
</dbReference>
<feature type="active site" description="Proton donor/acceptor" evidence="8">
    <location>
        <position position="183"/>
    </location>
</feature>
<accession>A0A239XGL9</accession>
<feature type="binding site" evidence="8">
    <location>
        <begin position="10"/>
        <end position="11"/>
    </location>
    <ligand>
        <name>substrate</name>
    </ligand>
</feature>
<proteinExistence type="inferred from homology"/>
<dbReference type="OrthoDB" id="9801055at2"/>
<dbReference type="HAMAP" id="MF_00258">
    <property type="entry name" value="Glu_racemase"/>
    <property type="match status" value="1"/>
</dbReference>